<keyword evidence="2" id="KW-0255">Endonuclease</keyword>
<dbReference type="SUPFAM" id="SSF52980">
    <property type="entry name" value="Restriction endonuclease-like"/>
    <property type="match status" value="1"/>
</dbReference>
<accession>A0ABV6MEN6</accession>
<evidence type="ECO:0000259" key="1">
    <source>
        <dbReference type="Pfam" id="PF05685"/>
    </source>
</evidence>
<dbReference type="GO" id="GO:0004519">
    <property type="term" value="F:endonuclease activity"/>
    <property type="evidence" value="ECO:0007669"/>
    <property type="project" value="UniProtKB-KW"/>
</dbReference>
<gene>
    <name evidence="2" type="ORF">ACFFIA_35790</name>
</gene>
<dbReference type="InterPro" id="IPR008538">
    <property type="entry name" value="Uma2"/>
</dbReference>
<name>A0ABV6MEN6_9ACTN</name>
<dbReference type="PANTHER" id="PTHR35400">
    <property type="entry name" value="SLR1083 PROTEIN"/>
    <property type="match status" value="1"/>
</dbReference>
<keyword evidence="3" id="KW-1185">Reference proteome</keyword>
<keyword evidence="2" id="KW-0540">Nuclease</keyword>
<organism evidence="2 3">
    <name type="scientific">Phytohabitans kaempferiae</name>
    <dbReference type="NCBI Taxonomy" id="1620943"/>
    <lineage>
        <taxon>Bacteria</taxon>
        <taxon>Bacillati</taxon>
        <taxon>Actinomycetota</taxon>
        <taxon>Actinomycetes</taxon>
        <taxon>Micromonosporales</taxon>
        <taxon>Micromonosporaceae</taxon>
    </lineage>
</organism>
<dbReference type="Gene3D" id="3.90.1570.10">
    <property type="entry name" value="tt1808, chain A"/>
    <property type="match status" value="1"/>
</dbReference>
<comment type="caution">
    <text evidence="2">The sequence shown here is derived from an EMBL/GenBank/DDBJ whole genome shotgun (WGS) entry which is preliminary data.</text>
</comment>
<keyword evidence="2" id="KW-0378">Hydrolase</keyword>
<dbReference type="RefSeq" id="WP_377260067.1">
    <property type="nucleotide sequence ID" value="NZ_JBHLUH010000077.1"/>
</dbReference>
<evidence type="ECO:0000313" key="2">
    <source>
        <dbReference type="EMBL" id="MFC0532994.1"/>
    </source>
</evidence>
<dbReference type="InterPro" id="IPR011335">
    <property type="entry name" value="Restrct_endonuc-II-like"/>
</dbReference>
<dbReference type="InterPro" id="IPR012296">
    <property type="entry name" value="Nuclease_put_TT1808"/>
</dbReference>
<dbReference type="PANTHER" id="PTHR35400:SF3">
    <property type="entry name" value="SLL1072 PROTEIN"/>
    <property type="match status" value="1"/>
</dbReference>
<reference evidence="2 3" key="1">
    <citation type="submission" date="2024-09" db="EMBL/GenBank/DDBJ databases">
        <authorList>
            <person name="Sun Q."/>
            <person name="Mori K."/>
        </authorList>
    </citation>
    <scope>NUCLEOTIDE SEQUENCE [LARGE SCALE GENOMIC DNA]</scope>
    <source>
        <strain evidence="2 3">TBRC 3947</strain>
    </source>
</reference>
<sequence>MTMAASLIPHHEFGAPWTIDDLKDLPDDDGNRYEIYDGSLLVTPHAGKFHGNATNRLHGLMARQVPKELLVGQSVGVSRKRTSYFIPDLFVVSEAACAEDGDAFHPTDVLVVVEVLSPSNARQDLILKRDEYALAGIPLYWIVDPRQQTLTVLELAIDGMYREAQVVRPGEVWRTDKPFPLAFDLAEIF</sequence>
<proteinExistence type="predicted"/>
<dbReference type="Proteomes" id="UP001589867">
    <property type="component" value="Unassembled WGS sequence"/>
</dbReference>
<dbReference type="CDD" id="cd06260">
    <property type="entry name" value="DUF820-like"/>
    <property type="match status" value="1"/>
</dbReference>
<dbReference type="Pfam" id="PF05685">
    <property type="entry name" value="Uma2"/>
    <property type="match status" value="1"/>
</dbReference>
<protein>
    <submittedName>
        <fullName evidence="2">Uma2 family endonuclease</fullName>
    </submittedName>
</protein>
<evidence type="ECO:0000313" key="3">
    <source>
        <dbReference type="Proteomes" id="UP001589867"/>
    </source>
</evidence>
<feature type="domain" description="Putative restriction endonuclease" evidence="1">
    <location>
        <begin position="20"/>
        <end position="185"/>
    </location>
</feature>
<dbReference type="EMBL" id="JBHLUH010000077">
    <property type="protein sequence ID" value="MFC0532994.1"/>
    <property type="molecule type" value="Genomic_DNA"/>
</dbReference>